<protein>
    <submittedName>
        <fullName evidence="2">Uncharacterized protein</fullName>
    </submittedName>
</protein>
<dbReference type="EMBL" id="JAAXOQ010000007">
    <property type="protein sequence ID" value="NKY18151.1"/>
    <property type="molecule type" value="Genomic_DNA"/>
</dbReference>
<organism evidence="2 3">
    <name type="scientific">Tsukamurella spumae</name>
    <dbReference type="NCBI Taxonomy" id="44753"/>
    <lineage>
        <taxon>Bacteria</taxon>
        <taxon>Bacillati</taxon>
        <taxon>Actinomycetota</taxon>
        <taxon>Actinomycetes</taxon>
        <taxon>Mycobacteriales</taxon>
        <taxon>Tsukamurellaceae</taxon>
        <taxon>Tsukamurella</taxon>
    </lineage>
</organism>
<evidence type="ECO:0000313" key="2">
    <source>
        <dbReference type="EMBL" id="NKY18151.1"/>
    </source>
</evidence>
<accession>A0A846WZ52</accession>
<reference evidence="2 3" key="1">
    <citation type="submission" date="2020-04" db="EMBL/GenBank/DDBJ databases">
        <title>MicrobeNet Type strains.</title>
        <authorList>
            <person name="Nicholson A.C."/>
        </authorList>
    </citation>
    <scope>NUCLEOTIDE SEQUENCE [LARGE SCALE GENOMIC DNA]</scope>
    <source>
        <strain evidence="2 3">DSM 44113</strain>
    </source>
</reference>
<evidence type="ECO:0000313" key="3">
    <source>
        <dbReference type="Proteomes" id="UP000582646"/>
    </source>
</evidence>
<comment type="caution">
    <text evidence="2">The sequence shown here is derived from an EMBL/GenBank/DDBJ whole genome shotgun (WGS) entry which is preliminary data.</text>
</comment>
<dbReference type="AlphaFoldDB" id="A0A846WZ52"/>
<proteinExistence type="predicted"/>
<name>A0A846WZ52_9ACTN</name>
<gene>
    <name evidence="2" type="ORF">HF999_07195</name>
</gene>
<keyword evidence="1" id="KW-0732">Signal</keyword>
<feature type="chain" id="PRO_5032734416" evidence="1">
    <location>
        <begin position="27"/>
        <end position="192"/>
    </location>
</feature>
<evidence type="ECO:0000256" key="1">
    <source>
        <dbReference type="SAM" id="SignalP"/>
    </source>
</evidence>
<dbReference type="Proteomes" id="UP000582646">
    <property type="component" value="Unassembled WGS sequence"/>
</dbReference>
<keyword evidence="3" id="KW-1185">Reference proteome</keyword>
<dbReference type="RefSeq" id="WP_168545216.1">
    <property type="nucleotide sequence ID" value="NZ_BAAAKS010000004.1"/>
</dbReference>
<sequence length="192" mass="20750">MIARRLSVIGTVALATLAVVPGVAQAAPVNTARTILAAHEFPLGSTGYKVETETLKPFDEPDNANTPCSRFIRTMFERLGGAQVTNAQVTRGTTEVEVAVVNRPMAALMAEGFPTCEAQVDPRARSTVLAAPGDLTRLRPFVFRDADEMQAWVDLRGISVNVTATTKNRGPADAETFWQTLRAQVAKVERQP</sequence>
<feature type="signal peptide" evidence="1">
    <location>
        <begin position="1"/>
        <end position="26"/>
    </location>
</feature>